<protein>
    <submittedName>
        <fullName evidence="5">Ribonuclease H-like domain-containing protein</fullName>
    </submittedName>
</protein>
<dbReference type="RefSeq" id="XP_062660498.1">
    <property type="nucleotide sequence ID" value="XM_062803438.1"/>
</dbReference>
<proteinExistence type="predicted"/>
<dbReference type="PANTHER" id="PTHR13620:SF104">
    <property type="entry name" value="EXONUCLEASE 3'-5' DOMAIN-CONTAINING PROTEIN 2"/>
    <property type="match status" value="1"/>
</dbReference>
<dbReference type="GeneID" id="87840386"/>
<dbReference type="Proteomes" id="UP001278766">
    <property type="component" value="Unassembled WGS sequence"/>
</dbReference>
<feature type="region of interest" description="Disordered" evidence="3">
    <location>
        <begin position="501"/>
        <end position="536"/>
    </location>
</feature>
<sequence>MTLCSHGAVRSLFFSRPMISLRFRGASRRVSILENSQCRCCRRFLSSTPLPQSPRRRTYVKKMSSRKAAHHVWHAGRGIVFSGGSSVTHPRLPTVRHRSAPAVAASEGSSVALPTVLTTTDVSGELSASKGAEGMLDSVLAVPTTASLTATTTTSTATVVEEGAAGKDNGTATGATAKLKQEDIPDVAVPFTPLDYKIPHNIFQAARRAPEGAPESYWSYKMYRGPGDNTVKVHYCTTGLTTERVIKQYFMNEKIVGLDLEWMMSARKFSGVRQNVSLIQLSSATRIGLFHIAAFPKDGPFVAPALKEFLQNPEVTKVGVSIKGDCTRLFEYMDIKTRGQFELSHLYRLVKYTEAGDYASINKKLVALSTQVKEYLGLPLFKGDDVRIGDWSRRLNIDQITYSSSDAYAAVQLYAVLNHHRQKLNPVPDVPHHAELNLPIPIVRPVVLKISKEQEAGRDVDVNNEPADVVPNDEPADVDVNHEPALQVQSVVEAEIALESTTVADQPDVTNNLSPKPKASRRKKPVAQAKLKTELS</sequence>
<reference evidence="5" key="1">
    <citation type="journal article" date="2023" name="Mol. Phylogenet. Evol.">
        <title>Genome-scale phylogeny and comparative genomics of the fungal order Sordariales.</title>
        <authorList>
            <person name="Hensen N."/>
            <person name="Bonometti L."/>
            <person name="Westerberg I."/>
            <person name="Brannstrom I.O."/>
            <person name="Guillou S."/>
            <person name="Cros-Aarteil S."/>
            <person name="Calhoun S."/>
            <person name="Haridas S."/>
            <person name="Kuo A."/>
            <person name="Mondo S."/>
            <person name="Pangilinan J."/>
            <person name="Riley R."/>
            <person name="LaButti K."/>
            <person name="Andreopoulos B."/>
            <person name="Lipzen A."/>
            <person name="Chen C."/>
            <person name="Yan M."/>
            <person name="Daum C."/>
            <person name="Ng V."/>
            <person name="Clum A."/>
            <person name="Steindorff A."/>
            <person name="Ohm R.A."/>
            <person name="Martin F."/>
            <person name="Silar P."/>
            <person name="Natvig D.O."/>
            <person name="Lalanne C."/>
            <person name="Gautier V."/>
            <person name="Ament-Velasquez S.L."/>
            <person name="Kruys A."/>
            <person name="Hutchinson M.I."/>
            <person name="Powell A.J."/>
            <person name="Barry K."/>
            <person name="Miller A.N."/>
            <person name="Grigoriev I.V."/>
            <person name="Debuchy R."/>
            <person name="Gladieux P."/>
            <person name="Hiltunen Thoren M."/>
            <person name="Johannesson H."/>
        </authorList>
    </citation>
    <scope>NUCLEOTIDE SEQUENCE</scope>
    <source>
        <strain evidence="5">CBS 168.71</strain>
    </source>
</reference>
<dbReference type="GO" id="GO:0006139">
    <property type="term" value="P:nucleobase-containing compound metabolic process"/>
    <property type="evidence" value="ECO:0007669"/>
    <property type="project" value="InterPro"/>
</dbReference>
<dbReference type="InterPro" id="IPR002562">
    <property type="entry name" value="3'-5'_exonuclease_dom"/>
</dbReference>
<evidence type="ECO:0000256" key="2">
    <source>
        <dbReference type="ARBA" id="ARBA00022801"/>
    </source>
</evidence>
<comment type="caution">
    <text evidence="5">The sequence shown here is derived from an EMBL/GenBank/DDBJ whole genome shotgun (WGS) entry which is preliminary data.</text>
</comment>
<evidence type="ECO:0000259" key="4">
    <source>
        <dbReference type="SMART" id="SM00474"/>
    </source>
</evidence>
<evidence type="ECO:0000256" key="3">
    <source>
        <dbReference type="SAM" id="MobiDB-lite"/>
    </source>
</evidence>
<dbReference type="GO" id="GO:0005634">
    <property type="term" value="C:nucleus"/>
    <property type="evidence" value="ECO:0007669"/>
    <property type="project" value="TreeGrafter"/>
</dbReference>
<dbReference type="GO" id="GO:0003676">
    <property type="term" value="F:nucleic acid binding"/>
    <property type="evidence" value="ECO:0007669"/>
    <property type="project" value="InterPro"/>
</dbReference>
<dbReference type="GO" id="GO:0005737">
    <property type="term" value="C:cytoplasm"/>
    <property type="evidence" value="ECO:0007669"/>
    <property type="project" value="TreeGrafter"/>
</dbReference>
<accession>A0AAE0HIQ6</accession>
<dbReference type="Gene3D" id="3.30.420.10">
    <property type="entry name" value="Ribonuclease H-like superfamily/Ribonuclease H"/>
    <property type="match status" value="1"/>
</dbReference>
<dbReference type="CDD" id="cd06141">
    <property type="entry name" value="WRN_exo"/>
    <property type="match status" value="1"/>
</dbReference>
<dbReference type="Pfam" id="PF01612">
    <property type="entry name" value="DNA_pol_A_exo1"/>
    <property type="match status" value="1"/>
</dbReference>
<evidence type="ECO:0000313" key="5">
    <source>
        <dbReference type="EMBL" id="KAK3296984.1"/>
    </source>
</evidence>
<dbReference type="SMART" id="SM00474">
    <property type="entry name" value="35EXOc"/>
    <property type="match status" value="1"/>
</dbReference>
<keyword evidence="1" id="KW-0540">Nuclease</keyword>
<organism evidence="5 6">
    <name type="scientific">Chaetomium fimeti</name>
    <dbReference type="NCBI Taxonomy" id="1854472"/>
    <lineage>
        <taxon>Eukaryota</taxon>
        <taxon>Fungi</taxon>
        <taxon>Dikarya</taxon>
        <taxon>Ascomycota</taxon>
        <taxon>Pezizomycotina</taxon>
        <taxon>Sordariomycetes</taxon>
        <taxon>Sordariomycetidae</taxon>
        <taxon>Sordariales</taxon>
        <taxon>Chaetomiaceae</taxon>
        <taxon>Chaetomium</taxon>
    </lineage>
</organism>
<dbReference type="InterPro" id="IPR012337">
    <property type="entry name" value="RNaseH-like_sf"/>
</dbReference>
<feature type="domain" description="3'-5' exonuclease" evidence="4">
    <location>
        <begin position="233"/>
        <end position="422"/>
    </location>
</feature>
<dbReference type="SUPFAM" id="SSF53098">
    <property type="entry name" value="Ribonuclease H-like"/>
    <property type="match status" value="1"/>
</dbReference>
<dbReference type="FunFam" id="3.30.420.10:FF:000100">
    <property type="entry name" value="3'-5' exonuclease/helicase (Wrn), putative"/>
    <property type="match status" value="1"/>
</dbReference>
<dbReference type="AlphaFoldDB" id="A0AAE0HIQ6"/>
<evidence type="ECO:0000313" key="6">
    <source>
        <dbReference type="Proteomes" id="UP001278766"/>
    </source>
</evidence>
<evidence type="ECO:0000256" key="1">
    <source>
        <dbReference type="ARBA" id="ARBA00022722"/>
    </source>
</evidence>
<name>A0AAE0HIQ6_9PEZI</name>
<dbReference type="GO" id="GO:0008408">
    <property type="term" value="F:3'-5' exonuclease activity"/>
    <property type="evidence" value="ECO:0007669"/>
    <property type="project" value="InterPro"/>
</dbReference>
<dbReference type="InterPro" id="IPR036397">
    <property type="entry name" value="RNaseH_sf"/>
</dbReference>
<keyword evidence="2" id="KW-0378">Hydrolase</keyword>
<keyword evidence="6" id="KW-1185">Reference proteome</keyword>
<gene>
    <name evidence="5" type="ORF">B0H64DRAFT_390913</name>
</gene>
<feature type="compositionally biased region" description="Polar residues" evidence="3">
    <location>
        <begin position="501"/>
        <end position="513"/>
    </location>
</feature>
<dbReference type="EMBL" id="JAUEPN010000003">
    <property type="protein sequence ID" value="KAK3296984.1"/>
    <property type="molecule type" value="Genomic_DNA"/>
</dbReference>
<dbReference type="PANTHER" id="PTHR13620">
    <property type="entry name" value="3-5 EXONUCLEASE"/>
    <property type="match status" value="1"/>
</dbReference>
<dbReference type="InterPro" id="IPR051132">
    <property type="entry name" value="3-5_Exonuclease_domain"/>
</dbReference>
<reference evidence="5" key="2">
    <citation type="submission" date="2023-06" db="EMBL/GenBank/DDBJ databases">
        <authorList>
            <consortium name="Lawrence Berkeley National Laboratory"/>
            <person name="Haridas S."/>
            <person name="Hensen N."/>
            <person name="Bonometti L."/>
            <person name="Westerberg I."/>
            <person name="Brannstrom I.O."/>
            <person name="Guillou S."/>
            <person name="Cros-Aarteil S."/>
            <person name="Calhoun S."/>
            <person name="Kuo A."/>
            <person name="Mondo S."/>
            <person name="Pangilinan J."/>
            <person name="Riley R."/>
            <person name="Labutti K."/>
            <person name="Andreopoulos B."/>
            <person name="Lipzen A."/>
            <person name="Chen C."/>
            <person name="Yanf M."/>
            <person name="Daum C."/>
            <person name="Ng V."/>
            <person name="Clum A."/>
            <person name="Steindorff A."/>
            <person name="Ohm R."/>
            <person name="Martin F."/>
            <person name="Silar P."/>
            <person name="Natvig D."/>
            <person name="Lalanne C."/>
            <person name="Gautier V."/>
            <person name="Ament-Velasquez S.L."/>
            <person name="Kruys A."/>
            <person name="Hutchinson M.I."/>
            <person name="Powell A.J."/>
            <person name="Barry K."/>
            <person name="Miller A.N."/>
            <person name="Grigoriev I.V."/>
            <person name="Debuchy R."/>
            <person name="Gladieux P."/>
            <person name="Thoren M.H."/>
            <person name="Johannesson H."/>
        </authorList>
    </citation>
    <scope>NUCLEOTIDE SEQUENCE</scope>
    <source>
        <strain evidence="5">CBS 168.71</strain>
    </source>
</reference>